<dbReference type="Gene3D" id="1.10.1200.10">
    <property type="entry name" value="ACP-like"/>
    <property type="match status" value="1"/>
</dbReference>
<dbReference type="EMBL" id="SZOD01000224">
    <property type="protein sequence ID" value="TKI85196.1"/>
    <property type="molecule type" value="Genomic_DNA"/>
</dbReference>
<dbReference type="Proteomes" id="UP000236165">
    <property type="component" value="Unassembled WGS sequence"/>
</dbReference>
<accession>J8INR5</accession>
<dbReference type="EMBL" id="LRPH01000111">
    <property type="protein sequence ID" value="KWU53616.1"/>
    <property type="molecule type" value="Genomic_DNA"/>
</dbReference>
<evidence type="ECO:0000313" key="11">
    <source>
        <dbReference type="EMBL" id="VXC49958.1"/>
    </source>
</evidence>
<evidence type="ECO:0000259" key="1">
    <source>
        <dbReference type="PROSITE" id="PS50075"/>
    </source>
</evidence>
<gene>
    <name evidence="9" type="primary">asbD</name>
    <name evidence="5" type="ORF">AWW70_03820</name>
    <name evidence="2" type="ORF">B7492_10515</name>
    <name evidence="11" type="ORF">BACI71_40014</name>
    <name evidence="8" type="ORF">BACWE_56340</name>
    <name evidence="3" type="ORF">bcere0026_17900</name>
    <name evidence="6" type="ORF">BW900_22190</name>
    <name evidence="10" type="ORF">FC701_11110</name>
    <name evidence="9" type="ORF">I6G81_10130</name>
    <name evidence="4" type="ORF">III_03445</name>
    <name evidence="7" type="ORF">S3E15_01984</name>
</gene>
<dbReference type="KEGG" id="bww:bwei_3032"/>
<dbReference type="EMBL" id="CABWMC010000029">
    <property type="protein sequence ID" value="VXC49958.1"/>
    <property type="molecule type" value="Genomic_DNA"/>
</dbReference>
<dbReference type="KEGG" id="bmyo:BG05_4002"/>
<reference evidence="3" key="1">
    <citation type="journal article" date="2012" name="Genome Res.">
        <title>Genomic characterization of the Bacillus cereus sensu lato species: Backdrop to the evolution of Bacillus anthracis.</title>
        <authorList>
            <person name="Zwick M.E."/>
            <person name="Joseph S.J."/>
            <person name="Didelot X."/>
            <person name="Chen P.E."/>
            <person name="Bishop-Lilly K.A."/>
            <person name="Stewart A.C."/>
            <person name="Willner K."/>
            <person name="Nolan N."/>
            <person name="Lentz S."/>
            <person name="Thomason M.K."/>
            <person name="Sozhamannan S."/>
            <person name="Mateczun A.J."/>
            <person name="Du L."/>
            <person name="Read T.D."/>
        </authorList>
    </citation>
    <scope>NUCLEOTIDE SEQUENCE [LARGE SCALE GENOMIC DNA]</scope>
    <source>
        <strain evidence="3">AH603</strain>
    </source>
</reference>
<dbReference type="EMBL" id="ACMP01000060">
    <property type="protein sequence ID" value="EEL71293.1"/>
    <property type="molecule type" value="Genomic_DNA"/>
</dbReference>
<evidence type="ECO:0000313" key="14">
    <source>
        <dbReference type="Proteomes" id="UP000190696"/>
    </source>
</evidence>
<evidence type="ECO:0000313" key="4">
    <source>
        <dbReference type="EMBL" id="EJR39181.1"/>
    </source>
</evidence>
<dbReference type="InterPro" id="IPR036736">
    <property type="entry name" value="ACP-like_sf"/>
</dbReference>
<reference evidence="2 15" key="7">
    <citation type="submission" date="2017-04" db="EMBL/GenBank/DDBJ databases">
        <title>The Characteristic of a Fine Plant Growth-Promoting Rhizobacteria Bacillus mycoides Gnyt1 and its Whole Genome Sequencing Analysis.</title>
        <authorList>
            <person name="Li J.H."/>
            <person name="Yao T."/>
        </authorList>
    </citation>
    <scope>NUCLEOTIDE SEQUENCE [LARGE SCALE GENOMIC DNA]</scope>
    <source>
        <strain evidence="2 15">Gnyt1</strain>
    </source>
</reference>
<evidence type="ECO:0000313" key="17">
    <source>
        <dbReference type="Proteomes" id="UP000236165"/>
    </source>
</evidence>
<dbReference type="OMA" id="MDLKLCV"/>
<evidence type="ECO:0000313" key="18">
    <source>
        <dbReference type="Proteomes" id="UP000305524"/>
    </source>
</evidence>
<evidence type="ECO:0000313" key="20">
    <source>
        <dbReference type="Proteomes" id="UP000596196"/>
    </source>
</evidence>
<evidence type="ECO:0000313" key="7">
    <source>
        <dbReference type="EMBL" id="OSX95506.1"/>
    </source>
</evidence>
<sequence>MSREMLKEAVLSIMREKMELKNVTHLEETMRLNQDLYIDSVMMLQLIVYIEMDLKLCVPEDEIDPKAFLTVGSLLDFMEELQPLHEINVNN</sequence>
<dbReference type="SUPFAM" id="SSF47336">
    <property type="entry name" value="ACP-like"/>
    <property type="match status" value="1"/>
</dbReference>
<dbReference type="Proteomes" id="UP000194131">
    <property type="component" value="Unassembled WGS sequence"/>
</dbReference>
<dbReference type="HOGENOM" id="CLU_108696_8_2_9"/>
<reference evidence="11 19" key="9">
    <citation type="submission" date="2019-10" db="EMBL/GenBank/DDBJ databases">
        <authorList>
            <person name="Karimi E."/>
        </authorList>
    </citation>
    <scope>NUCLEOTIDE SEQUENCE [LARGE SCALE GENOMIC DNA]</scope>
    <source>
        <strain evidence="11">Bacillus sp. 71</strain>
    </source>
</reference>
<dbReference type="AlphaFoldDB" id="A0A084J6R6"/>
<evidence type="ECO:0000313" key="19">
    <source>
        <dbReference type="Proteomes" id="UP000437562"/>
    </source>
</evidence>
<evidence type="ECO:0000313" key="12">
    <source>
        <dbReference type="Proteomes" id="UP000006976"/>
    </source>
</evidence>
<dbReference type="PROSITE" id="PS50075">
    <property type="entry name" value="CARRIER"/>
    <property type="match status" value="1"/>
</dbReference>
<keyword evidence="20" id="KW-1185">Reference proteome</keyword>
<accession>C2XSX2</accession>
<reference evidence="6 14" key="6">
    <citation type="submission" date="2017-01" db="EMBL/GenBank/DDBJ databases">
        <title>Bacillus cereus isolates.</title>
        <authorList>
            <person name="Beno S.M."/>
        </authorList>
    </citation>
    <scope>NUCLEOTIDE SEQUENCE [LARGE SCALE GENOMIC DNA]</scope>
    <source>
        <strain evidence="6 14">FSL W7-1108</strain>
    </source>
</reference>
<organism evidence="3">
    <name type="scientific">Bacillus mycoides</name>
    <dbReference type="NCBI Taxonomy" id="1405"/>
    <lineage>
        <taxon>Bacteria</taxon>
        <taxon>Bacillati</taxon>
        <taxon>Bacillota</taxon>
        <taxon>Bacilli</taxon>
        <taxon>Bacillales</taxon>
        <taxon>Bacillaceae</taxon>
        <taxon>Bacillus</taxon>
        <taxon>Bacillus cereus group</taxon>
    </lineage>
</organism>
<dbReference type="RefSeq" id="WP_002064932.1">
    <property type="nucleotide sequence ID" value="NZ_CAKJWQ010000010.1"/>
</dbReference>
<dbReference type="Proteomes" id="UP000596196">
    <property type="component" value="Chromosome"/>
</dbReference>
<dbReference type="Proteomes" id="UP000065797">
    <property type="component" value="Unassembled WGS sequence"/>
</dbReference>
<evidence type="ECO:0000313" key="3">
    <source>
        <dbReference type="EMBL" id="EEL71293.1"/>
    </source>
</evidence>
<reference evidence="4 12" key="2">
    <citation type="submission" date="2012-04" db="EMBL/GenBank/DDBJ databases">
        <title>The Genome Sequence of Bacillus cereus VD078.</title>
        <authorList>
            <consortium name="The Broad Institute Genome Sequencing Platform"/>
            <consortium name="The Broad Institute Genome Sequencing Center for Infectious Disease"/>
            <person name="Feldgarden M."/>
            <person name="Van der Auwera G.A."/>
            <person name="Mahillon J."/>
            <person name="Duprez V."/>
            <person name="Timmery S."/>
            <person name="Mattelet C."/>
            <person name="Dierick K."/>
            <person name="Sun M."/>
            <person name="Yu Z."/>
            <person name="Zhu L."/>
            <person name="Hu X."/>
            <person name="Shank E.B."/>
            <person name="Swiecicka I."/>
            <person name="Hansen B.M."/>
            <person name="Andrup L."/>
            <person name="Young S.K."/>
            <person name="Zeng Q."/>
            <person name="Gargeya S."/>
            <person name="Fitzgerald M."/>
            <person name="Haas B."/>
            <person name="Abouelleil A."/>
            <person name="Alvarado L."/>
            <person name="Arachchi H.M."/>
            <person name="Berlin A."/>
            <person name="Chapman S.B."/>
            <person name="Goldberg J."/>
            <person name="Griggs A."/>
            <person name="Gujja S."/>
            <person name="Hansen M."/>
            <person name="Howarth C."/>
            <person name="Imamovic A."/>
            <person name="Larimer J."/>
            <person name="McCowen C."/>
            <person name="Montmayeur A."/>
            <person name="Murphy C."/>
            <person name="Neiman D."/>
            <person name="Pearson M."/>
            <person name="Priest M."/>
            <person name="Roberts A."/>
            <person name="Saif S."/>
            <person name="Shea T."/>
            <person name="Sisk P."/>
            <person name="Sykes S."/>
            <person name="Wortman J."/>
            <person name="Nusbaum C."/>
            <person name="Birren B."/>
        </authorList>
    </citation>
    <scope>NUCLEOTIDE SEQUENCE [LARGE SCALE GENOMIC DNA]</scope>
    <source>
        <strain evidence="4 12">VD078</strain>
    </source>
</reference>
<dbReference type="EMBL" id="CP020743">
    <property type="protein sequence ID" value="ARJ21660.1"/>
    <property type="molecule type" value="Genomic_DNA"/>
</dbReference>
<evidence type="ECO:0000313" key="6">
    <source>
        <dbReference type="EMBL" id="OOR04348.1"/>
    </source>
</evidence>
<dbReference type="EMBL" id="MKZQ01000090">
    <property type="protein sequence ID" value="PJN60862.1"/>
    <property type="molecule type" value="Genomic_DNA"/>
</dbReference>
<accession>A0A0B5S919</accession>
<evidence type="ECO:0000313" key="5">
    <source>
        <dbReference type="EMBL" id="KWU53616.1"/>
    </source>
</evidence>
<evidence type="ECO:0000313" key="8">
    <source>
        <dbReference type="EMBL" id="PJN60862.1"/>
    </source>
</evidence>
<feature type="domain" description="Carrier" evidence="1">
    <location>
        <begin position="4"/>
        <end position="82"/>
    </location>
</feature>
<evidence type="ECO:0000313" key="13">
    <source>
        <dbReference type="Proteomes" id="UP000065797"/>
    </source>
</evidence>
<dbReference type="Proteomes" id="UP000190696">
    <property type="component" value="Unassembled WGS sequence"/>
</dbReference>
<evidence type="ECO:0000313" key="10">
    <source>
        <dbReference type="EMBL" id="TKI85196.1"/>
    </source>
</evidence>
<dbReference type="NCBIfam" id="NF005798">
    <property type="entry name" value="PRK07639.1"/>
    <property type="match status" value="1"/>
</dbReference>
<name>A0A084J6R6_BACMY</name>
<reference evidence="9 20" key="10">
    <citation type="submission" date="2020-12" db="EMBL/GenBank/DDBJ databases">
        <title>FDA dAtabase for Regulatory Grade micrObial Sequences (FDA-ARGOS): Supporting development and validation of Infectious Disease Dx tests.</title>
        <authorList>
            <person name="Nelson B."/>
            <person name="Plummer A."/>
            <person name="Tallon L."/>
            <person name="Sadzewicz L."/>
            <person name="Zhao X."/>
            <person name="Boylan J."/>
            <person name="Ott S."/>
            <person name="Bowen H."/>
            <person name="Vavikolanu K."/>
            <person name="Mehta A."/>
            <person name="Aluvathingal J."/>
            <person name="Nadendla S."/>
            <person name="Myers T."/>
            <person name="Yan Y."/>
            <person name="Sichtig H."/>
        </authorList>
    </citation>
    <scope>NUCLEOTIDE SEQUENCE [LARGE SCALE GENOMIC DNA]</scope>
    <source>
        <strain evidence="9 20">FDAARGOS_924</strain>
    </source>
</reference>
<evidence type="ECO:0000313" key="16">
    <source>
        <dbReference type="Proteomes" id="UP000194131"/>
    </source>
</evidence>
<dbReference type="InterPro" id="IPR009081">
    <property type="entry name" value="PP-bd_ACP"/>
</dbReference>
<dbReference type="PATRIC" id="fig|1405.14.peg.3239"/>
<dbReference type="EMBL" id="MRWU01000002">
    <property type="protein sequence ID" value="OSX95506.1"/>
    <property type="molecule type" value="Genomic_DNA"/>
</dbReference>
<proteinExistence type="predicted"/>
<accession>A0A084J6R6</accession>
<accession>A0A653Z6W1</accession>
<reference evidence="10 18" key="8">
    <citation type="journal article" date="2019" name="Environ. Microbiol.">
        <title>An active ?-lactamase is a part of an orchestrated cell wall stress resistance network of Bacillus subtilis and related rhizosphere species.</title>
        <authorList>
            <person name="Bucher T."/>
            <person name="Keren-Paz A."/>
            <person name="Hausser J."/>
            <person name="Olender T."/>
            <person name="Cytryn E."/>
            <person name="Kolodkin-Gal I."/>
        </authorList>
    </citation>
    <scope>NUCLEOTIDE SEQUENCE [LARGE SCALE GENOMIC DNA]</scope>
    <source>
        <strain evidence="10 18">I186</strain>
    </source>
</reference>
<reference evidence="8 17" key="4">
    <citation type="submission" date="2016-10" db="EMBL/GenBank/DDBJ databases">
        <title>Genome Sequence of Bacillus weihenstephanensis GM6LP.</title>
        <authorList>
            <person name="Poehlein A."/>
            <person name="Wemheuer F."/>
            <person name="Hollensteiner J."/>
            <person name="Wemheuer B."/>
        </authorList>
    </citation>
    <scope>NUCLEOTIDE SEQUENCE [LARGE SCALE GENOMIC DNA]</scope>
    <source>
        <strain evidence="8 17">GM6LP</strain>
    </source>
</reference>
<dbReference type="Proteomes" id="UP000001753">
    <property type="component" value="Chromosome"/>
</dbReference>
<dbReference type="EMBL" id="AHEV01000021">
    <property type="protein sequence ID" value="EJR39181.1"/>
    <property type="molecule type" value="Genomic_DNA"/>
</dbReference>
<evidence type="ECO:0000313" key="15">
    <source>
        <dbReference type="Proteomes" id="UP000192932"/>
    </source>
</evidence>
<dbReference type="Proteomes" id="UP000305524">
    <property type="component" value="Unassembled WGS sequence"/>
</dbReference>
<dbReference type="EMBL" id="CP065877">
    <property type="protein sequence ID" value="QQA17784.1"/>
    <property type="molecule type" value="Genomic_DNA"/>
</dbReference>
<protein>
    <submittedName>
        <fullName evidence="3">Acyl carrier protein</fullName>
    </submittedName>
    <submittedName>
        <fullName evidence="9">Petrobactin biosynthesis protein AsbD</fullName>
    </submittedName>
</protein>
<evidence type="ECO:0000313" key="2">
    <source>
        <dbReference type="EMBL" id="ARJ21660.1"/>
    </source>
</evidence>
<reference evidence="7 16" key="5">
    <citation type="submission" date="2016-12" db="EMBL/GenBank/DDBJ databases">
        <title>Genome Sequences of Twelve Sporeforming Bacillus Species Isolated from Foods.</title>
        <authorList>
            <person name="De Jong A."/>
            <person name="Holsappel S."/>
            <person name="Kuipers O.P."/>
        </authorList>
    </citation>
    <scope>NUCLEOTIDE SEQUENCE [LARGE SCALE GENOMIC DNA]</scope>
    <source>
        <strain evidence="7 16">S3E15</strain>
    </source>
</reference>
<dbReference type="Proteomes" id="UP000192932">
    <property type="component" value="Chromosome"/>
</dbReference>
<reference evidence="5 13" key="3">
    <citation type="submission" date="2016-01" db="EMBL/GenBank/DDBJ databases">
        <authorList>
            <person name="McClelland M."/>
            <person name="Jain A."/>
            <person name="Saraogi P."/>
            <person name="Mendelson R."/>
            <person name="Westerman R."/>
            <person name="SanMiguel P."/>
            <person name="Csonka L."/>
        </authorList>
    </citation>
    <scope>NUCLEOTIDE SEQUENCE [LARGE SCALE GENOMIC DNA]</scope>
    <source>
        <strain evidence="5 13">PE8-15</strain>
    </source>
</reference>
<dbReference type="Proteomes" id="UP000437562">
    <property type="component" value="Unassembled WGS sequence"/>
</dbReference>
<dbReference type="Proteomes" id="UP000006976">
    <property type="component" value="Unassembled WGS sequence"/>
</dbReference>
<dbReference type="EMBL" id="MUAI01000025">
    <property type="protein sequence ID" value="OOR04348.1"/>
    <property type="molecule type" value="Genomic_DNA"/>
</dbReference>
<evidence type="ECO:0000313" key="9">
    <source>
        <dbReference type="EMBL" id="QQA17784.1"/>
    </source>
</evidence>